<dbReference type="PRINTS" id="PR00411">
    <property type="entry name" value="PNDRDTASEI"/>
</dbReference>
<gene>
    <name evidence="8" type="ORF">FOB72_31340</name>
</gene>
<evidence type="ECO:0000256" key="3">
    <source>
        <dbReference type="ARBA" id="ARBA00022827"/>
    </source>
</evidence>
<dbReference type="InterPro" id="IPR016156">
    <property type="entry name" value="FAD/NAD-linked_Rdtase_dimer_sf"/>
</dbReference>
<organism evidence="8 9">
    <name type="scientific">Cupriavidus pauculus</name>
    <dbReference type="NCBI Taxonomy" id="82633"/>
    <lineage>
        <taxon>Bacteria</taxon>
        <taxon>Pseudomonadati</taxon>
        <taxon>Pseudomonadota</taxon>
        <taxon>Betaproteobacteria</taxon>
        <taxon>Burkholderiales</taxon>
        <taxon>Burkholderiaceae</taxon>
        <taxon>Cupriavidus</taxon>
    </lineage>
</organism>
<dbReference type="InterPro" id="IPR028202">
    <property type="entry name" value="Reductase_C"/>
</dbReference>
<keyword evidence="4" id="KW-0560">Oxidoreductase</keyword>
<evidence type="ECO:0000313" key="9">
    <source>
        <dbReference type="Proteomes" id="UP000322822"/>
    </source>
</evidence>
<reference evidence="8 9" key="1">
    <citation type="submission" date="2019-09" db="EMBL/GenBank/DDBJ databases">
        <title>FDA dAtabase for Regulatory Grade micrObial Sequences (FDA-ARGOS): Supporting development and validation of Infectious Disease Dx tests.</title>
        <authorList>
            <person name="Sciortino C."/>
            <person name="Tallon L."/>
            <person name="Sadzewicz L."/>
            <person name="Vavikolanu K."/>
            <person name="Mehta A."/>
            <person name="Aluvathingal J."/>
            <person name="Nadendla S."/>
            <person name="Nandy P."/>
            <person name="Geyer C."/>
            <person name="Yan Y."/>
            <person name="Sichtig H."/>
        </authorList>
    </citation>
    <scope>NUCLEOTIDE SEQUENCE [LARGE SCALE GENOMIC DNA]</scope>
    <source>
        <strain evidence="8 9">FDAARGOS_664</strain>
    </source>
</reference>
<dbReference type="InterPro" id="IPR050446">
    <property type="entry name" value="FAD-oxidoreductase/Apoptosis"/>
</dbReference>
<dbReference type="Gene3D" id="3.50.50.60">
    <property type="entry name" value="FAD/NAD(P)-binding domain"/>
    <property type="match status" value="2"/>
</dbReference>
<name>A0A5P2HEC1_9BURK</name>
<comment type="cofactor">
    <cofactor evidence="1">
        <name>FAD</name>
        <dbReference type="ChEBI" id="CHEBI:57692"/>
    </cofactor>
</comment>
<proteinExistence type="predicted"/>
<feature type="region of interest" description="Disordered" evidence="5">
    <location>
        <begin position="1"/>
        <end position="42"/>
    </location>
</feature>
<dbReference type="EMBL" id="CP044067">
    <property type="protein sequence ID" value="QET06382.1"/>
    <property type="molecule type" value="Genomic_DNA"/>
</dbReference>
<feature type="domain" description="FAD/NAD(P)-binding" evidence="6">
    <location>
        <begin position="54"/>
        <end position="351"/>
    </location>
</feature>
<feature type="domain" description="Reductase C-terminal" evidence="7">
    <location>
        <begin position="375"/>
        <end position="458"/>
    </location>
</feature>
<dbReference type="GO" id="GO:0016651">
    <property type="term" value="F:oxidoreductase activity, acting on NAD(P)H"/>
    <property type="evidence" value="ECO:0007669"/>
    <property type="project" value="TreeGrafter"/>
</dbReference>
<evidence type="ECO:0000256" key="4">
    <source>
        <dbReference type="ARBA" id="ARBA00023002"/>
    </source>
</evidence>
<dbReference type="PANTHER" id="PTHR43557:SF2">
    <property type="entry name" value="RIESKE DOMAIN-CONTAINING PROTEIN-RELATED"/>
    <property type="match status" value="1"/>
</dbReference>
<dbReference type="Gene3D" id="3.30.390.30">
    <property type="match status" value="1"/>
</dbReference>
<dbReference type="OrthoDB" id="9769238at2"/>
<dbReference type="PANTHER" id="PTHR43557">
    <property type="entry name" value="APOPTOSIS-INDUCING FACTOR 1"/>
    <property type="match status" value="1"/>
</dbReference>
<evidence type="ECO:0000313" key="8">
    <source>
        <dbReference type="EMBL" id="QET06382.1"/>
    </source>
</evidence>
<evidence type="ECO:0000256" key="5">
    <source>
        <dbReference type="SAM" id="MobiDB-lite"/>
    </source>
</evidence>
<dbReference type="PRINTS" id="PR00368">
    <property type="entry name" value="FADPNR"/>
</dbReference>
<evidence type="ECO:0000256" key="1">
    <source>
        <dbReference type="ARBA" id="ARBA00001974"/>
    </source>
</evidence>
<dbReference type="InterPro" id="IPR023753">
    <property type="entry name" value="FAD/NAD-binding_dom"/>
</dbReference>
<evidence type="ECO:0000259" key="6">
    <source>
        <dbReference type="Pfam" id="PF07992"/>
    </source>
</evidence>
<dbReference type="AlphaFoldDB" id="A0A5P2HEC1"/>
<evidence type="ECO:0000256" key="2">
    <source>
        <dbReference type="ARBA" id="ARBA00022630"/>
    </source>
</evidence>
<keyword evidence="3" id="KW-0274">FAD</keyword>
<evidence type="ECO:0000259" key="7">
    <source>
        <dbReference type="Pfam" id="PF14759"/>
    </source>
</evidence>
<dbReference type="Pfam" id="PF14759">
    <property type="entry name" value="Reductase_C"/>
    <property type="match status" value="1"/>
</dbReference>
<dbReference type="InterPro" id="IPR036188">
    <property type="entry name" value="FAD/NAD-bd_sf"/>
</dbReference>
<dbReference type="SUPFAM" id="SSF55424">
    <property type="entry name" value="FAD/NAD-linked reductases, dimerisation (C-terminal) domain"/>
    <property type="match status" value="1"/>
</dbReference>
<dbReference type="SUPFAM" id="SSF51905">
    <property type="entry name" value="FAD/NAD(P)-binding domain"/>
    <property type="match status" value="1"/>
</dbReference>
<dbReference type="Proteomes" id="UP000322822">
    <property type="component" value="Chromosome 2"/>
</dbReference>
<sequence length="458" mass="49125">MPAARRQVRRSQWQVPRRGRMRRQDLPGPHRGRRRLRGGTERGHVRMISAAPQRIVIVGGGQGAGASLRHLRARGYDGFTSVICAEDQYPYERPPLSKAFLNGTASLEALTLCTPEHPRERFYLADMASRIDVAEKRVVLRSGTSMAYDKLLLATGGEARRLALAGADSANVHYLRTVHDARRLRAALADCQAAQAPVLVIGGGWIGLEIAAAARQAGLATTLIEGGPQLCGRSLPAPIATELLMAHRDRGVDIRLGCSIETLHGDGRVTAATLSDGGTIPVGMVVVGIGLIPNAQLAVDAGLAVGNGICVDASGRTSNPHVYAIGDVAEFPCMWHGCAVRMETWNNANVQAVRAVSAMLPQAGGPQLAGDAVPWFWSDQFDFNLQVLGAPLVADGSLVSTDAEGGALHLYARERRLIGAIGINRARDIRVLKRAVERDPQLTFQRVTDCLGNLRELL</sequence>
<dbReference type="Pfam" id="PF07992">
    <property type="entry name" value="Pyr_redox_2"/>
    <property type="match status" value="1"/>
</dbReference>
<protein>
    <recommendedName>
        <fullName evidence="10">Pyridine nucleotide-disulfide oxidoreductase</fullName>
    </recommendedName>
</protein>
<accession>A0A5P2HEC1</accession>
<keyword evidence="2" id="KW-0285">Flavoprotein</keyword>
<evidence type="ECO:0008006" key="10">
    <source>
        <dbReference type="Google" id="ProtNLM"/>
    </source>
</evidence>
<dbReference type="GO" id="GO:0005737">
    <property type="term" value="C:cytoplasm"/>
    <property type="evidence" value="ECO:0007669"/>
    <property type="project" value="TreeGrafter"/>
</dbReference>